<sequence>MKTLLLIIIPIILFFVILTVIVFGFTNNAEPEPQAQSDSCPEGIDFIYASRRITSCGANPPQTEFSILKTDGINKCQINQEQHYYMNAGNNASVTYSYEITENKQNPNKLFDLDNDTHFMCKIENGGYKTCTPHGMHVNYELGTKHITELPIIKECIVLRKNQKNIEAYKNEMQKALDLAFKNNTTHIKKLSETI</sequence>
<evidence type="ECO:0000313" key="1">
    <source>
        <dbReference type="EMBL" id="QLH07136.1"/>
    </source>
</evidence>
<evidence type="ECO:0000313" key="2">
    <source>
        <dbReference type="Proteomes" id="UP000509478"/>
    </source>
</evidence>
<protein>
    <submittedName>
        <fullName evidence="1">Uncharacterized protein</fullName>
    </submittedName>
</protein>
<accession>A0A7D5R245</accession>
<keyword evidence="2" id="KW-1185">Reference proteome</keyword>
<organism evidence="1 2">
    <name type="scientific">Nitrosopumilus ureiphilus</name>
    <dbReference type="NCBI Taxonomy" id="1470067"/>
    <lineage>
        <taxon>Archaea</taxon>
        <taxon>Nitrososphaerota</taxon>
        <taxon>Nitrososphaeria</taxon>
        <taxon>Nitrosopumilales</taxon>
        <taxon>Nitrosopumilaceae</taxon>
        <taxon>Nitrosopumilus</taxon>
    </lineage>
</organism>
<dbReference type="AlphaFoldDB" id="A0A7D5R245"/>
<name>A0A7D5R245_9ARCH</name>
<dbReference type="KEGG" id="nue:C5F50_08660"/>
<gene>
    <name evidence="1" type="ORF">C5F50_08660</name>
</gene>
<reference evidence="1 2" key="1">
    <citation type="submission" date="2018-02" db="EMBL/GenBank/DDBJ databases">
        <title>Complete genome of Nitrosopumilus ureaphilus PS0.</title>
        <authorList>
            <person name="Qin W."/>
            <person name="Zheng Y."/>
            <person name="Stahl D.A."/>
        </authorList>
    </citation>
    <scope>NUCLEOTIDE SEQUENCE [LARGE SCALE GENOMIC DNA]</scope>
    <source>
        <strain evidence="1 2">PS0</strain>
    </source>
</reference>
<dbReference type="GeneID" id="56068167"/>
<dbReference type="EMBL" id="CP026995">
    <property type="protein sequence ID" value="QLH07136.1"/>
    <property type="molecule type" value="Genomic_DNA"/>
</dbReference>
<dbReference type="RefSeq" id="WP_179371001.1">
    <property type="nucleotide sequence ID" value="NZ_CP026995.1"/>
</dbReference>
<dbReference type="Proteomes" id="UP000509478">
    <property type="component" value="Chromosome"/>
</dbReference>
<proteinExistence type="predicted"/>